<dbReference type="RefSeq" id="XP_027335027.1">
    <property type="nucleotide sequence ID" value="XM_027479226.1"/>
</dbReference>
<comment type="subcellular location">
    <subcellularLocation>
        <location evidence="1">Membrane</location>
        <topology evidence="1">Multi-pass membrane protein</topology>
    </subcellularLocation>
</comment>
<accession>A0A8B8JU39</accession>
<name>A0A8B8JU39_ABRPR</name>
<evidence type="ECO:0000313" key="7">
    <source>
        <dbReference type="Proteomes" id="UP000694853"/>
    </source>
</evidence>
<feature type="transmembrane region" description="Helical" evidence="6">
    <location>
        <begin position="223"/>
        <end position="247"/>
    </location>
</feature>
<dbReference type="PANTHER" id="PTHR22926">
    <property type="entry name" value="PHOSPHO-N-ACETYLMURAMOYL-PENTAPEPTIDE-TRANSFERASE"/>
    <property type="match status" value="1"/>
</dbReference>
<feature type="transmembrane region" description="Helical" evidence="6">
    <location>
        <begin position="422"/>
        <end position="439"/>
    </location>
</feature>
<feature type="transmembrane region" description="Helical" evidence="6">
    <location>
        <begin position="329"/>
        <end position="347"/>
    </location>
</feature>
<protein>
    <submittedName>
        <fullName evidence="8">Phospho-N-acetylmuramoyl-pentapeptide- transferase homolog isoform X1</fullName>
    </submittedName>
</protein>
<dbReference type="OrthoDB" id="2020675at2759"/>
<evidence type="ECO:0000313" key="8">
    <source>
        <dbReference type="RefSeq" id="XP_027335027.1"/>
    </source>
</evidence>
<feature type="transmembrane region" description="Helical" evidence="6">
    <location>
        <begin position="527"/>
        <end position="547"/>
    </location>
</feature>
<evidence type="ECO:0000256" key="1">
    <source>
        <dbReference type="ARBA" id="ARBA00004141"/>
    </source>
</evidence>
<evidence type="ECO:0000256" key="6">
    <source>
        <dbReference type="SAM" id="Phobius"/>
    </source>
</evidence>
<evidence type="ECO:0000256" key="3">
    <source>
        <dbReference type="ARBA" id="ARBA00022692"/>
    </source>
</evidence>
<keyword evidence="7" id="KW-1185">Reference proteome</keyword>
<evidence type="ECO:0000256" key="5">
    <source>
        <dbReference type="ARBA" id="ARBA00023136"/>
    </source>
</evidence>
<reference evidence="8" key="2">
    <citation type="submission" date="2025-08" db="UniProtKB">
        <authorList>
            <consortium name="RefSeq"/>
        </authorList>
    </citation>
    <scope>IDENTIFICATION</scope>
    <source>
        <tissue evidence="8">Young leaves</tissue>
    </source>
</reference>
<dbReference type="Proteomes" id="UP000694853">
    <property type="component" value="Unplaced"/>
</dbReference>
<dbReference type="KEGG" id="aprc:113849360"/>
<dbReference type="AlphaFoldDB" id="A0A8B8JU39"/>
<feature type="transmembrane region" description="Helical" evidence="6">
    <location>
        <begin position="189"/>
        <end position="208"/>
    </location>
</feature>
<feature type="transmembrane region" description="Helical" evidence="6">
    <location>
        <begin position="273"/>
        <end position="291"/>
    </location>
</feature>
<organism evidence="7 8">
    <name type="scientific">Abrus precatorius</name>
    <name type="common">Indian licorice</name>
    <name type="synonym">Glycine abrus</name>
    <dbReference type="NCBI Taxonomy" id="3816"/>
    <lineage>
        <taxon>Eukaryota</taxon>
        <taxon>Viridiplantae</taxon>
        <taxon>Streptophyta</taxon>
        <taxon>Embryophyta</taxon>
        <taxon>Tracheophyta</taxon>
        <taxon>Spermatophyta</taxon>
        <taxon>Magnoliopsida</taxon>
        <taxon>eudicotyledons</taxon>
        <taxon>Gunneridae</taxon>
        <taxon>Pentapetalae</taxon>
        <taxon>rosids</taxon>
        <taxon>fabids</taxon>
        <taxon>Fabales</taxon>
        <taxon>Fabaceae</taxon>
        <taxon>Papilionoideae</taxon>
        <taxon>50 kb inversion clade</taxon>
        <taxon>NPAAA clade</taxon>
        <taxon>indigoferoid/millettioid clade</taxon>
        <taxon>Abreae</taxon>
        <taxon>Abrus</taxon>
    </lineage>
</organism>
<dbReference type="InterPro" id="IPR000715">
    <property type="entry name" value="Glycosyl_transferase_4"/>
</dbReference>
<feature type="transmembrane region" description="Helical" evidence="6">
    <location>
        <begin position="451"/>
        <end position="471"/>
    </location>
</feature>
<feature type="transmembrane region" description="Helical" evidence="6">
    <location>
        <begin position="367"/>
        <end position="386"/>
    </location>
</feature>
<dbReference type="GO" id="GO:0044038">
    <property type="term" value="P:cell wall macromolecule biosynthetic process"/>
    <property type="evidence" value="ECO:0007669"/>
    <property type="project" value="TreeGrafter"/>
</dbReference>
<dbReference type="Pfam" id="PF00953">
    <property type="entry name" value="Glycos_transf_4"/>
    <property type="match status" value="1"/>
</dbReference>
<sequence length="550" mass="59928">MCFFPFPGMEYSHLPFIPFSSLSPQIYFPFNSLSLSRIASMPSHSLILNHHHHLSFPLHHSRKRLSLPRSSSAVHYSSPSHFDCVTLKLRPLIIHQYNCCIRRDVVSTRAFDDDSFDMPILDDWNADEASPAYVFSSSDGEDSDGEVFLTPVNDVDLPSVSASDNGSLTVAAHRFATLGRGHKKHRIKLGIFITVGLIIVLTLLLLYVDWCAWKIVRLPLSPFYLTCPFLISAILVSFAGYVCVPIFRRFKIIHLIKQRVPVRHSLKKRTPTLGGLFFIPIGITVAHVIAGSSSIEVSGAAGVTIAFAAVGLLGDILSLTKNHWRGLPALAEVLLEVAVGTWFSFWLDITSISSPYGMKMLIPLPLGLVYLGRYYQLLTSFCFVSMGHGLKLVDALDGLAGGTAALAFIGMSIAVLPICSDLAIFGASMAGSCVGFLLYNRYKASILMGNIGSLALGGALAAMAACTGMFFPLLISSGIFMVESLSAIILVLYLKITKGFKGAGWRLLRIPPFHYHLQLRGFREPNIVLGAYLISSVLALLGGYVGLVSA</sequence>
<gene>
    <name evidence="8" type="primary">LOC113849360</name>
</gene>
<reference evidence="7" key="1">
    <citation type="journal article" date="2019" name="Toxins">
        <title>Detection of Abrin-Like and Prepropulchellin-Like Toxin Genes and Transcripts Using Whole Genome Sequencing and Full-Length Transcript Sequencing of Abrus precatorius.</title>
        <authorList>
            <person name="Hovde B.T."/>
            <person name="Daligault H.E."/>
            <person name="Hanschen E.R."/>
            <person name="Kunde Y.A."/>
            <person name="Johnson M.B."/>
            <person name="Starkenburg S.R."/>
            <person name="Johnson S.L."/>
        </authorList>
    </citation>
    <scope>NUCLEOTIDE SEQUENCE [LARGE SCALE GENOMIC DNA]</scope>
</reference>
<evidence type="ECO:0000256" key="4">
    <source>
        <dbReference type="ARBA" id="ARBA00022989"/>
    </source>
</evidence>
<keyword evidence="5 6" id="KW-0472">Membrane</keyword>
<proteinExistence type="predicted"/>
<keyword evidence="4 6" id="KW-1133">Transmembrane helix</keyword>
<feature type="transmembrane region" description="Helical" evidence="6">
    <location>
        <begin position="297"/>
        <end position="317"/>
    </location>
</feature>
<feature type="transmembrane region" description="Helical" evidence="6">
    <location>
        <begin position="477"/>
        <end position="496"/>
    </location>
</feature>
<dbReference type="GO" id="GO:0071555">
    <property type="term" value="P:cell wall organization"/>
    <property type="evidence" value="ECO:0007669"/>
    <property type="project" value="TreeGrafter"/>
</dbReference>
<feature type="transmembrane region" description="Helical" evidence="6">
    <location>
        <begin position="398"/>
        <end position="416"/>
    </location>
</feature>
<dbReference type="GO" id="GO:0016780">
    <property type="term" value="F:phosphotransferase activity, for other substituted phosphate groups"/>
    <property type="evidence" value="ECO:0007669"/>
    <property type="project" value="InterPro"/>
</dbReference>
<dbReference type="GO" id="GO:0005886">
    <property type="term" value="C:plasma membrane"/>
    <property type="evidence" value="ECO:0007669"/>
    <property type="project" value="TreeGrafter"/>
</dbReference>
<evidence type="ECO:0000256" key="2">
    <source>
        <dbReference type="ARBA" id="ARBA00022679"/>
    </source>
</evidence>
<keyword evidence="2 8" id="KW-0808">Transferase</keyword>
<keyword evidence="3 6" id="KW-0812">Transmembrane</keyword>
<dbReference type="GeneID" id="113849360"/>
<dbReference type="PANTHER" id="PTHR22926:SF5">
    <property type="entry name" value="PHOSPHO-N-ACETYLMURAMOYL-PENTAPEPTIDE-TRANSFERASE HOMOLOG"/>
    <property type="match status" value="1"/>
</dbReference>